<evidence type="ECO:0000313" key="2">
    <source>
        <dbReference type="EMBL" id="UOO97592.1"/>
    </source>
</evidence>
<dbReference type="EMBL" id="CP095010">
    <property type="protein sequence ID" value="UOO97592.1"/>
    <property type="molecule type" value="Genomic_DNA"/>
</dbReference>
<dbReference type="GeneID" id="71764153"/>
<gene>
    <name evidence="1" type="ORF">GCM10008985_38060</name>
    <name evidence="2" type="ORF">MUK72_19855</name>
</gene>
<name>A0AAV3SL48_HALDO</name>
<dbReference type="EMBL" id="BAAADN010000092">
    <property type="protein sequence ID" value="GAA0478162.1"/>
    <property type="molecule type" value="Genomic_DNA"/>
</dbReference>
<accession>A0AAV3SL48</accession>
<dbReference type="InterPro" id="IPR013321">
    <property type="entry name" value="Arc_rbn_hlx_hlx"/>
</dbReference>
<reference evidence="1" key="1">
    <citation type="journal article" date="2014" name="Int. J. Syst. Evol. Microbiol.">
        <title>Complete genome sequence of Corynebacterium casei LMG S-19264T (=DSM 44701T), isolated from a smear-ripened cheese.</title>
        <authorList>
            <consortium name="US DOE Joint Genome Institute (JGI-PGF)"/>
            <person name="Walter F."/>
            <person name="Albersmeier A."/>
            <person name="Kalinowski J."/>
            <person name="Ruckert C."/>
        </authorList>
    </citation>
    <scope>NUCLEOTIDE SEQUENCE</scope>
    <source>
        <strain evidence="1">JCM 12289</strain>
    </source>
</reference>
<evidence type="ECO:0000313" key="1">
    <source>
        <dbReference type="EMBL" id="GAA0478162.1"/>
    </source>
</evidence>
<sequence length="138" mass="15307">MGSRNITAQVQEDVIDRLDGEADQLGMSRSEYVRQHLHVGRRVMQASGQLDRNFLATVAEDGTDHIEGDMATSLDDIEDEILDALPADARRAMGPEEVREAVFGSDHEQLQHIKNGLDRLNEQGDITITADAESYKSD</sequence>
<dbReference type="KEGG" id="hdo:MUK72_19855"/>
<organism evidence="1 4">
    <name type="scientific">Halococcus dombrowskii</name>
    <dbReference type="NCBI Taxonomy" id="179637"/>
    <lineage>
        <taxon>Archaea</taxon>
        <taxon>Methanobacteriati</taxon>
        <taxon>Methanobacteriota</taxon>
        <taxon>Stenosarchaea group</taxon>
        <taxon>Halobacteria</taxon>
        <taxon>Halobacteriales</taxon>
        <taxon>Halococcaceae</taxon>
        <taxon>Halococcus</taxon>
    </lineage>
</organism>
<reference evidence="1" key="3">
    <citation type="submission" date="2023-12" db="EMBL/GenBank/DDBJ databases">
        <authorList>
            <person name="Sun Q."/>
            <person name="Inoue M."/>
        </authorList>
    </citation>
    <scope>NUCLEOTIDE SEQUENCE</scope>
    <source>
        <strain evidence="1">JCM 12289</strain>
    </source>
</reference>
<keyword evidence="3" id="KW-1185">Reference proteome</keyword>
<dbReference type="RefSeq" id="WP_244707285.1">
    <property type="nucleotide sequence ID" value="NZ_BAAADN010000092.1"/>
</dbReference>
<dbReference type="Gene3D" id="1.10.1220.10">
    <property type="entry name" value="Met repressor-like"/>
    <property type="match status" value="1"/>
</dbReference>
<evidence type="ECO:0000313" key="4">
    <source>
        <dbReference type="Proteomes" id="UP001500962"/>
    </source>
</evidence>
<evidence type="ECO:0000313" key="3">
    <source>
        <dbReference type="Proteomes" id="UP000830542"/>
    </source>
</evidence>
<protein>
    <submittedName>
        <fullName evidence="2">Ribbon-helix-helix protein, CopG family</fullName>
    </submittedName>
</protein>
<dbReference type="GO" id="GO:0006355">
    <property type="term" value="P:regulation of DNA-templated transcription"/>
    <property type="evidence" value="ECO:0007669"/>
    <property type="project" value="InterPro"/>
</dbReference>
<reference evidence="2" key="2">
    <citation type="submission" date="2022-04" db="EMBL/GenBank/DDBJ databases">
        <title>Sequencing and genomic assembly of Halococcus dombrowskii.</title>
        <authorList>
            <person name="Lim S.W."/>
            <person name="MacLea K.S."/>
        </authorList>
    </citation>
    <scope>NUCLEOTIDE SEQUENCE</scope>
    <source>
        <strain evidence="2">H4</strain>
        <plasmid evidence="2">unnamed5</plasmid>
    </source>
</reference>
<dbReference type="Proteomes" id="UP001500962">
    <property type="component" value="Unassembled WGS sequence"/>
</dbReference>
<dbReference type="Proteomes" id="UP000830542">
    <property type="component" value="Plasmid unnamed5"/>
</dbReference>
<keyword evidence="2" id="KW-0614">Plasmid</keyword>
<geneLocation type="plasmid" evidence="2 3">
    <name>unnamed5</name>
</geneLocation>
<proteinExistence type="predicted"/>
<dbReference type="AlphaFoldDB" id="A0AAV3SL48"/>